<dbReference type="Pfam" id="PF01535">
    <property type="entry name" value="PPR"/>
    <property type="match status" value="2"/>
</dbReference>
<dbReference type="InterPro" id="IPR011990">
    <property type="entry name" value="TPR-like_helical_dom_sf"/>
</dbReference>
<evidence type="ECO:0000313" key="6">
    <source>
        <dbReference type="EMBL" id="GER50793.1"/>
    </source>
</evidence>
<feature type="repeat" description="PPR" evidence="4">
    <location>
        <begin position="409"/>
        <end position="444"/>
    </location>
</feature>
<organism evidence="6 7">
    <name type="scientific">Striga asiatica</name>
    <name type="common">Asiatic witchweed</name>
    <name type="synonym">Buchnera asiatica</name>
    <dbReference type="NCBI Taxonomy" id="4170"/>
    <lineage>
        <taxon>Eukaryota</taxon>
        <taxon>Viridiplantae</taxon>
        <taxon>Streptophyta</taxon>
        <taxon>Embryophyta</taxon>
        <taxon>Tracheophyta</taxon>
        <taxon>Spermatophyta</taxon>
        <taxon>Magnoliopsida</taxon>
        <taxon>eudicotyledons</taxon>
        <taxon>Gunneridae</taxon>
        <taxon>Pentapetalae</taxon>
        <taxon>asterids</taxon>
        <taxon>lamiids</taxon>
        <taxon>Lamiales</taxon>
        <taxon>Orobanchaceae</taxon>
        <taxon>Buchnereae</taxon>
        <taxon>Striga</taxon>
    </lineage>
</organism>
<dbReference type="Gene3D" id="1.25.40.10">
    <property type="entry name" value="Tetratricopeptide repeat domain"/>
    <property type="match status" value="4"/>
</dbReference>
<feature type="domain" description="DYW" evidence="5">
    <location>
        <begin position="589"/>
        <end position="681"/>
    </location>
</feature>
<evidence type="ECO:0000259" key="5">
    <source>
        <dbReference type="Pfam" id="PF14432"/>
    </source>
</evidence>
<evidence type="ECO:0000256" key="2">
    <source>
        <dbReference type="ARBA" id="ARBA00022737"/>
    </source>
</evidence>
<dbReference type="GO" id="GO:0009451">
    <property type="term" value="P:RNA modification"/>
    <property type="evidence" value="ECO:0007669"/>
    <property type="project" value="InterPro"/>
</dbReference>
<sequence>MLLEKWFHKDLKHILSTCTDIASISKTHALLITTGAFSSGISSARLITSYVRTGNINLARKLFDTLPKRGIDSWNAIIIGYSRGNHPRQVINMYQSMLLEKVKPDSSTFTVAIKACTTSMDLQSGEKIWEKAVESGYGSDLFVGSSILNLYTKCGKMDKAVSVFDKMSKRDVVSWGTMITGFAKSGKAEEAIDFYRKMREEGFEGDGVVILALIQACADVEDPKVAYSLHAYSIRKCIPMDVVLQTSLMDMYAKNRKLSGACSLFRAMSRKNAVSWSTLISGYAKNGYARKALELFNGMKTRGFDPDVVSLVSALLACSQLGFLLMGREIHGYVARRFDVSRDHVLSTAVIDMYAKCGLLPLANTLFGKMSSKDIIVWNTMIASNGIHGQGEKALSIFHQMIETGAKPDHVTFASLLSAMSHSGLVDEGRKWFDAMINEYKIRPMEKHYVSLIDVLARSGRVEEARDVIGSMECGPKMSVCVALLSGCINHKKFDIGEIVANKILELKPDCPGIYTLVSNFFATAKRWDGVAMVRKAMKTRGMKKIPGYSAIEVKGKVHGFVADDRSHPWYEGIMGILEEMEVRMRGLGYAPRTEFVLHDVGEDVKVRMLRNHSERLAIGFGILSTRPGTRLVITKNLRVCGDCHEAIKFMSMVAEREILVRDVKRFHHFKDGNCSCADYW</sequence>
<dbReference type="FunFam" id="1.25.40.10:FF:000462">
    <property type="entry name" value="Pentatricopeptide repeat-containing protein, chloroplastic"/>
    <property type="match status" value="1"/>
</dbReference>
<dbReference type="FunFam" id="1.25.40.10:FF:000090">
    <property type="entry name" value="Pentatricopeptide repeat-containing protein, chloroplastic"/>
    <property type="match status" value="1"/>
</dbReference>
<feature type="repeat" description="PPR" evidence="4">
    <location>
        <begin position="272"/>
        <end position="306"/>
    </location>
</feature>
<proteinExistence type="inferred from homology"/>
<dbReference type="Pfam" id="PF13041">
    <property type="entry name" value="PPR_2"/>
    <property type="match status" value="4"/>
</dbReference>
<dbReference type="InterPro" id="IPR002885">
    <property type="entry name" value="PPR_rpt"/>
</dbReference>
<feature type="repeat" description="PPR" evidence="4">
    <location>
        <begin position="70"/>
        <end position="104"/>
    </location>
</feature>
<reference evidence="7" key="1">
    <citation type="journal article" date="2019" name="Curr. Biol.">
        <title>Genome Sequence of Striga asiatica Provides Insight into the Evolution of Plant Parasitism.</title>
        <authorList>
            <person name="Yoshida S."/>
            <person name="Kim S."/>
            <person name="Wafula E.K."/>
            <person name="Tanskanen J."/>
            <person name="Kim Y.M."/>
            <person name="Honaas L."/>
            <person name="Yang Z."/>
            <person name="Spallek T."/>
            <person name="Conn C.E."/>
            <person name="Ichihashi Y."/>
            <person name="Cheong K."/>
            <person name="Cui S."/>
            <person name="Der J.P."/>
            <person name="Gundlach H."/>
            <person name="Jiao Y."/>
            <person name="Hori C."/>
            <person name="Ishida J.K."/>
            <person name="Kasahara H."/>
            <person name="Kiba T."/>
            <person name="Kim M.S."/>
            <person name="Koo N."/>
            <person name="Laohavisit A."/>
            <person name="Lee Y.H."/>
            <person name="Lumba S."/>
            <person name="McCourt P."/>
            <person name="Mortimer J.C."/>
            <person name="Mutuku J.M."/>
            <person name="Nomura T."/>
            <person name="Sasaki-Sekimoto Y."/>
            <person name="Seto Y."/>
            <person name="Wang Y."/>
            <person name="Wakatake T."/>
            <person name="Sakakibara H."/>
            <person name="Demura T."/>
            <person name="Yamaguchi S."/>
            <person name="Yoneyama K."/>
            <person name="Manabe R.I."/>
            <person name="Nelson D.C."/>
            <person name="Schulman A.H."/>
            <person name="Timko M.P."/>
            <person name="dePamphilis C.W."/>
            <person name="Choi D."/>
            <person name="Shirasu K."/>
        </authorList>
    </citation>
    <scope>NUCLEOTIDE SEQUENCE [LARGE SCALE GENOMIC DNA]</scope>
    <source>
        <strain evidence="7">cv. UVA1</strain>
    </source>
</reference>
<dbReference type="AlphaFoldDB" id="A0A5A7QZE5"/>
<dbReference type="InterPro" id="IPR046848">
    <property type="entry name" value="E_motif"/>
</dbReference>
<gene>
    <name evidence="6" type="ORF">STAS_28115</name>
</gene>
<dbReference type="OrthoDB" id="185373at2759"/>
<evidence type="ECO:0000313" key="7">
    <source>
        <dbReference type="Proteomes" id="UP000325081"/>
    </source>
</evidence>
<evidence type="ECO:0000256" key="4">
    <source>
        <dbReference type="PROSITE-ProRule" id="PRU00708"/>
    </source>
</evidence>
<dbReference type="FunFam" id="1.25.40.10:FF:000073">
    <property type="entry name" value="Pentatricopeptide repeat-containing protein chloroplastic"/>
    <property type="match status" value="1"/>
</dbReference>
<dbReference type="EMBL" id="BKCP01009403">
    <property type="protein sequence ID" value="GER50793.1"/>
    <property type="molecule type" value="Genomic_DNA"/>
</dbReference>
<dbReference type="Pfam" id="PF14432">
    <property type="entry name" value="DYW_deaminase"/>
    <property type="match status" value="1"/>
</dbReference>
<comment type="similarity">
    <text evidence="1">Belongs to the PPR family. PCMP-H subfamily.</text>
</comment>
<feature type="repeat" description="PPR" evidence="4">
    <location>
        <begin position="171"/>
        <end position="205"/>
    </location>
</feature>
<accession>A0A5A7QZE5</accession>
<dbReference type="PANTHER" id="PTHR47926:SF405">
    <property type="entry name" value="DYW DOMAIN-CONTAINING PROTEIN"/>
    <property type="match status" value="1"/>
</dbReference>
<dbReference type="GO" id="GO:0003729">
    <property type="term" value="F:mRNA binding"/>
    <property type="evidence" value="ECO:0007669"/>
    <property type="project" value="UniProtKB-ARBA"/>
</dbReference>
<feature type="repeat" description="PPR" evidence="4">
    <location>
        <begin position="140"/>
        <end position="170"/>
    </location>
</feature>
<dbReference type="GO" id="GO:0008270">
    <property type="term" value="F:zinc ion binding"/>
    <property type="evidence" value="ECO:0007669"/>
    <property type="project" value="InterPro"/>
</dbReference>
<comment type="caution">
    <text evidence="6">The sequence shown here is derived from an EMBL/GenBank/DDBJ whole genome shotgun (WGS) entry which is preliminary data.</text>
</comment>
<evidence type="ECO:0000256" key="3">
    <source>
        <dbReference type="ARBA" id="ARBA00022946"/>
    </source>
</evidence>
<dbReference type="InterPro" id="IPR032867">
    <property type="entry name" value="DYW_dom"/>
</dbReference>
<dbReference type="Proteomes" id="UP000325081">
    <property type="component" value="Unassembled WGS sequence"/>
</dbReference>
<keyword evidence="2" id="KW-0677">Repeat</keyword>
<keyword evidence="3" id="KW-0809">Transit peptide</keyword>
<dbReference type="NCBIfam" id="TIGR00756">
    <property type="entry name" value="PPR"/>
    <property type="match status" value="6"/>
</dbReference>
<dbReference type="PANTHER" id="PTHR47926">
    <property type="entry name" value="PENTATRICOPEPTIDE REPEAT-CONTAINING PROTEIN"/>
    <property type="match status" value="1"/>
</dbReference>
<dbReference type="InterPro" id="IPR046960">
    <property type="entry name" value="PPR_At4g14850-like_plant"/>
</dbReference>
<name>A0A5A7QZE5_STRAF</name>
<evidence type="ECO:0000256" key="1">
    <source>
        <dbReference type="ARBA" id="ARBA00006643"/>
    </source>
</evidence>
<dbReference type="PROSITE" id="PS51375">
    <property type="entry name" value="PPR"/>
    <property type="match status" value="6"/>
</dbReference>
<dbReference type="Pfam" id="PF20431">
    <property type="entry name" value="E_motif"/>
    <property type="match status" value="1"/>
</dbReference>
<protein>
    <submittedName>
        <fullName evidence="6">Pentatricopeptide repeat-containing family protein</fullName>
    </submittedName>
</protein>
<feature type="repeat" description="PPR" evidence="4">
    <location>
        <begin position="374"/>
        <end position="408"/>
    </location>
</feature>
<keyword evidence="7" id="KW-1185">Reference proteome</keyword>